<feature type="transmembrane region" description="Helical" evidence="11">
    <location>
        <begin position="6"/>
        <end position="25"/>
    </location>
</feature>
<dbReference type="InterPro" id="IPR036034">
    <property type="entry name" value="PDZ_sf"/>
</dbReference>
<dbReference type="Pfam" id="PF17820">
    <property type="entry name" value="PDZ_6"/>
    <property type="match status" value="1"/>
</dbReference>
<dbReference type="SUPFAM" id="SSF50156">
    <property type="entry name" value="PDZ domain-like"/>
    <property type="match status" value="1"/>
</dbReference>
<comment type="caution">
    <text evidence="13">The sequence shown here is derived from an EMBL/GenBank/DDBJ whole genome shotgun (WGS) entry which is preliminary data.</text>
</comment>
<proteinExistence type="inferred from homology"/>
<comment type="similarity">
    <text evidence="3 11">Belongs to the peptidase M50B family.</text>
</comment>
<dbReference type="GO" id="GO:0016020">
    <property type="term" value="C:membrane"/>
    <property type="evidence" value="ECO:0007669"/>
    <property type="project" value="UniProtKB-SubCell"/>
</dbReference>
<dbReference type="Pfam" id="PF02163">
    <property type="entry name" value="Peptidase_M50"/>
    <property type="match status" value="1"/>
</dbReference>
<keyword evidence="4 13" id="KW-0645">Protease</keyword>
<dbReference type="InterPro" id="IPR004387">
    <property type="entry name" value="Pept_M50_Zn"/>
</dbReference>
<dbReference type="Proteomes" id="UP000247922">
    <property type="component" value="Unassembled WGS sequence"/>
</dbReference>
<evidence type="ECO:0000256" key="6">
    <source>
        <dbReference type="ARBA" id="ARBA00022801"/>
    </source>
</evidence>
<dbReference type="InterPro" id="IPR041489">
    <property type="entry name" value="PDZ_6"/>
</dbReference>
<dbReference type="Gene3D" id="2.30.42.10">
    <property type="match status" value="1"/>
</dbReference>
<evidence type="ECO:0000256" key="7">
    <source>
        <dbReference type="ARBA" id="ARBA00022833"/>
    </source>
</evidence>
<dbReference type="GO" id="GO:0006508">
    <property type="term" value="P:proteolysis"/>
    <property type="evidence" value="ECO:0007669"/>
    <property type="project" value="UniProtKB-KW"/>
</dbReference>
<organism evidence="13 14">
    <name type="scientific">Streptohalobacillus salinus</name>
    <dbReference type="NCBI Taxonomy" id="621096"/>
    <lineage>
        <taxon>Bacteria</taxon>
        <taxon>Bacillati</taxon>
        <taxon>Bacillota</taxon>
        <taxon>Bacilli</taxon>
        <taxon>Bacillales</taxon>
        <taxon>Bacillaceae</taxon>
        <taxon>Streptohalobacillus</taxon>
    </lineage>
</organism>
<feature type="transmembrane region" description="Helical" evidence="11">
    <location>
        <begin position="169"/>
        <end position="193"/>
    </location>
</feature>
<feature type="transmembrane region" description="Helical" evidence="11">
    <location>
        <begin position="391"/>
        <end position="410"/>
    </location>
</feature>
<evidence type="ECO:0000256" key="9">
    <source>
        <dbReference type="ARBA" id="ARBA00023049"/>
    </source>
</evidence>
<evidence type="ECO:0000256" key="1">
    <source>
        <dbReference type="ARBA" id="ARBA00001947"/>
    </source>
</evidence>
<reference evidence="13 14" key="1">
    <citation type="submission" date="2018-05" db="EMBL/GenBank/DDBJ databases">
        <title>Genomic Encyclopedia of Type Strains, Phase IV (KMG-IV): sequencing the most valuable type-strain genomes for metagenomic binning, comparative biology and taxonomic classification.</title>
        <authorList>
            <person name="Goeker M."/>
        </authorList>
    </citation>
    <scope>NUCLEOTIDE SEQUENCE [LARGE SCALE GENOMIC DNA]</scope>
    <source>
        <strain evidence="13 14">DSM 22440</strain>
    </source>
</reference>
<dbReference type="PANTHER" id="PTHR42837">
    <property type="entry name" value="REGULATOR OF SIGMA-E PROTEASE RSEP"/>
    <property type="match status" value="1"/>
</dbReference>
<keyword evidence="10 11" id="KW-0472">Membrane</keyword>
<evidence type="ECO:0000256" key="4">
    <source>
        <dbReference type="ARBA" id="ARBA00022670"/>
    </source>
</evidence>
<evidence type="ECO:0000256" key="11">
    <source>
        <dbReference type="RuleBase" id="RU362031"/>
    </source>
</evidence>
<dbReference type="RefSeq" id="WP_110250378.1">
    <property type="nucleotide sequence ID" value="NZ_QJJR01000002.1"/>
</dbReference>
<keyword evidence="11" id="KW-0479">Metal-binding</keyword>
<evidence type="ECO:0000256" key="2">
    <source>
        <dbReference type="ARBA" id="ARBA00004141"/>
    </source>
</evidence>
<evidence type="ECO:0000256" key="5">
    <source>
        <dbReference type="ARBA" id="ARBA00022692"/>
    </source>
</evidence>
<keyword evidence="8 11" id="KW-1133">Transmembrane helix</keyword>
<comment type="cofactor">
    <cofactor evidence="1 11">
        <name>Zn(2+)</name>
        <dbReference type="ChEBI" id="CHEBI:29105"/>
    </cofactor>
</comment>
<keyword evidence="14" id="KW-1185">Reference proteome</keyword>
<dbReference type="GO" id="GO:0004222">
    <property type="term" value="F:metalloendopeptidase activity"/>
    <property type="evidence" value="ECO:0007669"/>
    <property type="project" value="InterPro"/>
</dbReference>
<evidence type="ECO:0000256" key="8">
    <source>
        <dbReference type="ARBA" id="ARBA00022989"/>
    </source>
</evidence>
<evidence type="ECO:0000256" key="10">
    <source>
        <dbReference type="ARBA" id="ARBA00023136"/>
    </source>
</evidence>
<evidence type="ECO:0000259" key="12">
    <source>
        <dbReference type="SMART" id="SM00228"/>
    </source>
</evidence>
<gene>
    <name evidence="13" type="ORF">DES38_10277</name>
</gene>
<dbReference type="OrthoDB" id="9782003at2"/>
<dbReference type="InterPro" id="IPR001478">
    <property type="entry name" value="PDZ"/>
</dbReference>
<name>A0A2V3WCM9_9BACI</name>
<feature type="domain" description="PDZ" evidence="12">
    <location>
        <begin position="184"/>
        <end position="257"/>
    </location>
</feature>
<sequence>MNTIIAFILMFGLLVFVHEFGHFIVAKKTGMLVREFAIGFGPKIFSIKKGETLYTIRILPMGGYVRVAGEDPEIIDLKPGQHIGLILNEQQAVTDIIINHKEKYPNAEVIEVLDADLDHKLYINASRIGEEETLHYRVAEDANYVMNETKTQIAPYSRQFASKSKTKRFLQLFAGPFMNFVLTAVLFFMIGAFNGIPVEDAILGEVLDDTPADAAGLMANDEITAINNEAITGWIEFQTIIAERPGEEVQLTVKREDRSFDTAVTPDVSQVEDLEIGRIGVMRGMETSILKAIPYSFEETYRWSKLILVNLGMLITGQFSVDMLSGPVGIYDFTDQVVQTGFWNFMQWTAALSVNLGIINLMPLPALDGGRLIFIGLEAVRGKPISQEKEGLVHFVGFALLMLLMIIVTWNDLQRLFF</sequence>
<keyword evidence="6 11" id="KW-0378">Hydrolase</keyword>
<dbReference type="SMART" id="SM00228">
    <property type="entry name" value="PDZ"/>
    <property type="match status" value="1"/>
</dbReference>
<protein>
    <recommendedName>
        <fullName evidence="11">Zinc metalloprotease</fullName>
        <ecNumber evidence="11">3.4.24.-</ecNumber>
    </recommendedName>
</protein>
<accession>A0A2V3WCM9</accession>
<dbReference type="AlphaFoldDB" id="A0A2V3WCM9"/>
<dbReference type="GO" id="GO:0046872">
    <property type="term" value="F:metal ion binding"/>
    <property type="evidence" value="ECO:0007669"/>
    <property type="project" value="UniProtKB-KW"/>
</dbReference>
<dbReference type="EMBL" id="QJJR01000002">
    <property type="protein sequence ID" value="PXW92496.1"/>
    <property type="molecule type" value="Genomic_DNA"/>
</dbReference>
<keyword evidence="5 11" id="KW-0812">Transmembrane</keyword>
<evidence type="ECO:0000256" key="3">
    <source>
        <dbReference type="ARBA" id="ARBA00007931"/>
    </source>
</evidence>
<dbReference type="NCBIfam" id="TIGR00054">
    <property type="entry name" value="RIP metalloprotease RseP"/>
    <property type="match status" value="1"/>
</dbReference>
<dbReference type="CDD" id="cd06163">
    <property type="entry name" value="S2P-M50_PDZ_RseP-like"/>
    <property type="match status" value="1"/>
</dbReference>
<dbReference type="PANTHER" id="PTHR42837:SF2">
    <property type="entry name" value="MEMBRANE METALLOPROTEASE ARASP2, CHLOROPLASTIC-RELATED"/>
    <property type="match status" value="1"/>
</dbReference>
<dbReference type="EC" id="3.4.24.-" evidence="11"/>
<evidence type="ECO:0000313" key="14">
    <source>
        <dbReference type="Proteomes" id="UP000247922"/>
    </source>
</evidence>
<dbReference type="InterPro" id="IPR008915">
    <property type="entry name" value="Peptidase_M50"/>
</dbReference>
<comment type="subcellular location">
    <subcellularLocation>
        <location evidence="2">Membrane</location>
        <topology evidence="2">Multi-pass membrane protein</topology>
    </subcellularLocation>
</comment>
<keyword evidence="7 11" id="KW-0862">Zinc</keyword>
<dbReference type="CDD" id="cd23081">
    <property type="entry name" value="cpPDZ_EcRseP-like"/>
    <property type="match status" value="1"/>
</dbReference>
<keyword evidence="9 11" id="KW-0482">Metalloprotease</keyword>
<evidence type="ECO:0000313" key="13">
    <source>
        <dbReference type="EMBL" id="PXW92496.1"/>
    </source>
</evidence>